<dbReference type="SMART" id="SM01144">
    <property type="entry name" value="DTW"/>
    <property type="match status" value="1"/>
</dbReference>
<keyword evidence="4" id="KW-0819">tRNA processing</keyword>
<comment type="similarity">
    <text evidence="5">Belongs to the TDD superfamily. DTWD2 family.</text>
</comment>
<gene>
    <name evidence="7" type="ORF">Q4521_07185</name>
</gene>
<organism evidence="7 8">
    <name type="scientific">Saccharophagus degradans</name>
    <dbReference type="NCBI Taxonomy" id="86304"/>
    <lineage>
        <taxon>Bacteria</taxon>
        <taxon>Pseudomonadati</taxon>
        <taxon>Pseudomonadota</taxon>
        <taxon>Gammaproteobacteria</taxon>
        <taxon>Cellvibrionales</taxon>
        <taxon>Cellvibrionaceae</taxon>
        <taxon>Saccharophagus</taxon>
    </lineage>
</organism>
<evidence type="ECO:0000313" key="7">
    <source>
        <dbReference type="EMBL" id="MDO6422252.1"/>
    </source>
</evidence>
<comment type="caution">
    <text evidence="7">The sequence shown here is derived from an EMBL/GenBank/DDBJ whole genome shotgun (WGS) entry which is preliminary data.</text>
</comment>
<evidence type="ECO:0000256" key="3">
    <source>
        <dbReference type="ARBA" id="ARBA00022691"/>
    </source>
</evidence>
<keyword evidence="2 7" id="KW-0808">Transferase</keyword>
<dbReference type="EC" id="2.5.1.25" evidence="1"/>
<dbReference type="RefSeq" id="WP_303492140.1">
    <property type="nucleotide sequence ID" value="NZ_JAUOPB010000004.1"/>
</dbReference>
<dbReference type="InterPro" id="IPR039262">
    <property type="entry name" value="DTWD2/TAPT"/>
</dbReference>
<accession>A0AAW7X3Y1</accession>
<protein>
    <recommendedName>
        <fullName evidence="1">tRNA-uridine aminocarboxypropyltransferase</fullName>
        <ecNumber evidence="1">2.5.1.25</ecNumber>
    </recommendedName>
</protein>
<feature type="domain" description="DTW" evidence="6">
    <location>
        <begin position="1"/>
        <end position="179"/>
    </location>
</feature>
<keyword evidence="3" id="KW-0949">S-adenosyl-L-methionine</keyword>
<evidence type="ECO:0000256" key="1">
    <source>
        <dbReference type="ARBA" id="ARBA00012386"/>
    </source>
</evidence>
<dbReference type="EMBL" id="JAUOPB010000004">
    <property type="protein sequence ID" value="MDO6422252.1"/>
    <property type="molecule type" value="Genomic_DNA"/>
</dbReference>
<dbReference type="InterPro" id="IPR005636">
    <property type="entry name" value="DTW"/>
</dbReference>
<dbReference type="Proteomes" id="UP001169760">
    <property type="component" value="Unassembled WGS sequence"/>
</dbReference>
<sequence length="183" mass="20618">MRPLCSHCFRPASACYCQLVNRIATRVEVVIWQHPSEQNHPKGTAQLLHMCLPNSRLIVGEQFSKSDLSLHDCALLYPHSEDCKLVTQPNTVNQLLVIDGTWRKSRKILHLNPWLLALPRLSIHAQHGNYTIRKAEAAHQLSTFESTTSALNLLEGGAQLAMLDAVFAQYIASIQKFRPTNNK</sequence>
<evidence type="ECO:0000256" key="2">
    <source>
        <dbReference type="ARBA" id="ARBA00022679"/>
    </source>
</evidence>
<name>A0AAW7X3Y1_9GAMM</name>
<evidence type="ECO:0000259" key="6">
    <source>
        <dbReference type="SMART" id="SM01144"/>
    </source>
</evidence>
<proteinExistence type="inferred from homology"/>
<dbReference type="GO" id="GO:0016432">
    <property type="term" value="F:tRNA-uridine aminocarboxypropyltransferase activity"/>
    <property type="evidence" value="ECO:0007669"/>
    <property type="project" value="UniProtKB-EC"/>
</dbReference>
<evidence type="ECO:0000256" key="4">
    <source>
        <dbReference type="ARBA" id="ARBA00022694"/>
    </source>
</evidence>
<evidence type="ECO:0000256" key="5">
    <source>
        <dbReference type="ARBA" id="ARBA00034489"/>
    </source>
</evidence>
<dbReference type="Pfam" id="PF03942">
    <property type="entry name" value="DTW"/>
    <property type="match status" value="1"/>
</dbReference>
<dbReference type="PANTHER" id="PTHR21392:SF0">
    <property type="entry name" value="TRNA-URIDINE AMINOCARBOXYPROPYLTRANSFERASE 2"/>
    <property type="match status" value="1"/>
</dbReference>
<evidence type="ECO:0000313" key="8">
    <source>
        <dbReference type="Proteomes" id="UP001169760"/>
    </source>
</evidence>
<dbReference type="AlphaFoldDB" id="A0AAW7X3Y1"/>
<dbReference type="GO" id="GO:0008033">
    <property type="term" value="P:tRNA processing"/>
    <property type="evidence" value="ECO:0007669"/>
    <property type="project" value="UniProtKB-KW"/>
</dbReference>
<dbReference type="PANTHER" id="PTHR21392">
    <property type="entry name" value="TRNA-URIDINE AMINOCARBOXYPROPYLTRANSFERASE 2"/>
    <property type="match status" value="1"/>
</dbReference>
<reference evidence="7" key="1">
    <citation type="submission" date="2023-07" db="EMBL/GenBank/DDBJ databases">
        <title>Genome content predicts the carbon catabolic preferences of heterotrophic bacteria.</title>
        <authorList>
            <person name="Gralka M."/>
        </authorList>
    </citation>
    <scope>NUCLEOTIDE SEQUENCE</scope>
    <source>
        <strain evidence="7">I3M17_2</strain>
    </source>
</reference>